<dbReference type="Gramene" id="KQL06862">
    <property type="protein sequence ID" value="KQL06862"/>
    <property type="gene ID" value="SETIT_005317mg"/>
</dbReference>
<keyword evidence="2" id="KW-1185">Reference proteome</keyword>
<sequence>MVHELQTSKTYTTLSVLHLLVTFSTRKVLSLEALSPCPLSNSN</sequence>
<reference evidence="2" key="1">
    <citation type="journal article" date="2012" name="Nat. Biotechnol.">
        <title>Reference genome sequence of the model plant Setaria.</title>
        <authorList>
            <person name="Bennetzen J.L."/>
            <person name="Schmutz J."/>
            <person name="Wang H."/>
            <person name="Percifield R."/>
            <person name="Hawkins J."/>
            <person name="Pontaroli A.C."/>
            <person name="Estep M."/>
            <person name="Feng L."/>
            <person name="Vaughn J.N."/>
            <person name="Grimwood J."/>
            <person name="Jenkins J."/>
            <person name="Barry K."/>
            <person name="Lindquist E."/>
            <person name="Hellsten U."/>
            <person name="Deshpande S."/>
            <person name="Wang X."/>
            <person name="Wu X."/>
            <person name="Mitros T."/>
            <person name="Triplett J."/>
            <person name="Yang X."/>
            <person name="Ye C.Y."/>
            <person name="Mauro-Herrera M."/>
            <person name="Wang L."/>
            <person name="Li P."/>
            <person name="Sharma M."/>
            <person name="Sharma R."/>
            <person name="Ronald P.C."/>
            <person name="Panaud O."/>
            <person name="Kellogg E.A."/>
            <person name="Brutnell T.P."/>
            <person name="Doust A.N."/>
            <person name="Tuskan G.A."/>
            <person name="Rokhsar D."/>
            <person name="Devos K.M."/>
        </authorList>
    </citation>
    <scope>NUCLEOTIDE SEQUENCE [LARGE SCALE GENOMIC DNA]</scope>
    <source>
        <strain evidence="2">cv. Yugu1</strain>
    </source>
</reference>
<evidence type="ECO:0000313" key="2">
    <source>
        <dbReference type="Proteomes" id="UP000004995"/>
    </source>
</evidence>
<name>K3XTR0_SETIT</name>
<protein>
    <submittedName>
        <fullName evidence="1">Uncharacterized protein</fullName>
    </submittedName>
</protein>
<dbReference type="EMBL" id="AGNK02003297">
    <property type="status" value="NOT_ANNOTATED_CDS"/>
    <property type="molecule type" value="Genomic_DNA"/>
</dbReference>
<dbReference type="AlphaFoldDB" id="K3XTR0"/>
<accession>K3XTR0</accession>
<evidence type="ECO:0000313" key="1">
    <source>
        <dbReference type="EnsemblPlants" id="KQL06862"/>
    </source>
</evidence>
<organism evidence="1 2">
    <name type="scientific">Setaria italica</name>
    <name type="common">Foxtail millet</name>
    <name type="synonym">Panicum italicum</name>
    <dbReference type="NCBI Taxonomy" id="4555"/>
    <lineage>
        <taxon>Eukaryota</taxon>
        <taxon>Viridiplantae</taxon>
        <taxon>Streptophyta</taxon>
        <taxon>Embryophyta</taxon>
        <taxon>Tracheophyta</taxon>
        <taxon>Spermatophyta</taxon>
        <taxon>Magnoliopsida</taxon>
        <taxon>Liliopsida</taxon>
        <taxon>Poales</taxon>
        <taxon>Poaceae</taxon>
        <taxon>PACMAD clade</taxon>
        <taxon>Panicoideae</taxon>
        <taxon>Panicodae</taxon>
        <taxon>Paniceae</taxon>
        <taxon>Cenchrinae</taxon>
        <taxon>Setaria</taxon>
    </lineage>
</organism>
<reference evidence="1" key="2">
    <citation type="submission" date="2018-08" db="UniProtKB">
        <authorList>
            <consortium name="EnsemblPlants"/>
        </authorList>
    </citation>
    <scope>IDENTIFICATION</scope>
    <source>
        <strain evidence="1">Yugu1</strain>
    </source>
</reference>
<dbReference type="EnsemblPlants" id="KQL06862">
    <property type="protein sequence ID" value="KQL06862"/>
    <property type="gene ID" value="SETIT_005317mg"/>
</dbReference>
<proteinExistence type="predicted"/>
<dbReference type="Proteomes" id="UP000004995">
    <property type="component" value="Unassembled WGS sequence"/>
</dbReference>
<dbReference type="InParanoid" id="K3XTR0"/>
<dbReference type="HOGENOM" id="CLU_3243118_0_0_1"/>